<evidence type="ECO:0000313" key="2">
    <source>
        <dbReference type="Proteomes" id="UP000032027"/>
    </source>
</evidence>
<dbReference type="EMBL" id="CP010868">
    <property type="protein sequence ID" value="AJM92643.1"/>
    <property type="molecule type" value="Genomic_DNA"/>
</dbReference>
<keyword evidence="2" id="KW-1185">Reference proteome</keyword>
<protein>
    <recommendedName>
        <fullName evidence="3">DUF2299 domain-containing protein</fullName>
    </recommendedName>
</protein>
<reference evidence="2" key="1">
    <citation type="submission" date="2015-02" db="EMBL/GenBank/DDBJ databases">
        <title>Characterization of two novel Thaumarchaeota isolated from the Northern Adriatic Sea.</title>
        <authorList>
            <person name="Bayer B."/>
            <person name="Vojvoda J."/>
            <person name="Offre P."/>
            <person name="Srivastava A."/>
            <person name="Elisabeth N."/>
            <person name="Garcia J.A.L."/>
            <person name="Schleper C."/>
            <person name="Herndl G.J."/>
        </authorList>
    </citation>
    <scope>NUCLEOTIDE SEQUENCE [LARGE SCALE GENOMIC DNA]</scope>
    <source>
        <strain evidence="2">D3C</strain>
    </source>
</reference>
<dbReference type="AlphaFoldDB" id="A0A0C5BS99"/>
<dbReference type="GeneID" id="41600554"/>
<dbReference type="PATRIC" id="fig|1582439.9.peg.1479"/>
<evidence type="ECO:0000313" key="1">
    <source>
        <dbReference type="EMBL" id="AJM92643.1"/>
    </source>
</evidence>
<dbReference type="InterPro" id="IPR018747">
    <property type="entry name" value="DUF2299"/>
</dbReference>
<accession>A0A0C5BS99</accession>
<dbReference type="RefSeq" id="WP_148703449.1">
    <property type="nucleotide sequence ID" value="NZ_CP010868.1"/>
</dbReference>
<dbReference type="KEGG" id="nid:NPIRD3C_1431"/>
<reference evidence="1 2" key="3">
    <citation type="journal article" date="2019" name="Int. J. Syst. Evol. Microbiol.">
        <title>Nitrosopumilus adriaticus sp. nov. and Nitrosopumilus piranensis sp. nov., two ammonia-oxidizing archaea from the Adriatic Sea and members of the class Nitrososphaeria.</title>
        <authorList>
            <person name="Bayer B."/>
            <person name="Vojvoda J."/>
            <person name="Reinthaler T."/>
            <person name="Reyes C."/>
            <person name="Pinto M."/>
            <person name="Herndl G.J."/>
        </authorList>
    </citation>
    <scope>NUCLEOTIDE SEQUENCE [LARGE SCALE GENOMIC DNA]</scope>
    <source>
        <strain evidence="1 2">D3C</strain>
    </source>
</reference>
<proteinExistence type="predicted"/>
<dbReference type="OrthoDB" id="4100at2157"/>
<dbReference type="HOGENOM" id="CLU_1745466_0_0_2"/>
<dbReference type="Gene3D" id="3.30.1460.10">
    <property type="match status" value="1"/>
</dbReference>
<reference evidence="1 2" key="2">
    <citation type="journal article" date="2016" name="ISME J.">
        <title>Physiological and genomic characterization of two novel marine thaumarchaeal strains indicates niche differentiation.</title>
        <authorList>
            <person name="Bayer B."/>
            <person name="Vojvoda J."/>
            <person name="Offre P."/>
            <person name="Alves R.J."/>
            <person name="Elisabeth N.H."/>
            <person name="Garcia J.A."/>
            <person name="Volland J.M."/>
            <person name="Srivastava A."/>
            <person name="Schleper C."/>
            <person name="Herndl G.J."/>
        </authorList>
    </citation>
    <scope>NUCLEOTIDE SEQUENCE [LARGE SCALE GENOMIC DNA]</scope>
    <source>
        <strain evidence="1 2">D3C</strain>
    </source>
</reference>
<dbReference type="Proteomes" id="UP000032027">
    <property type="component" value="Chromosome"/>
</dbReference>
<evidence type="ECO:0008006" key="3">
    <source>
        <dbReference type="Google" id="ProtNLM"/>
    </source>
</evidence>
<organism evidence="1 2">
    <name type="scientific">Nitrosopumilus piranensis</name>
    <dbReference type="NCBI Taxonomy" id="1582439"/>
    <lineage>
        <taxon>Archaea</taxon>
        <taxon>Nitrososphaerota</taxon>
        <taxon>Nitrososphaeria</taxon>
        <taxon>Nitrosopumilales</taxon>
        <taxon>Nitrosopumilaceae</taxon>
        <taxon>Nitrosopumilus</taxon>
    </lineage>
</organism>
<sequence length="149" mass="17106">MSASRMRDNVERWLIHEGLSFEDVKNPENVFQILVKHAGPAGVPVEIFEPKAQQGILVVGSKVNMKNNQIARYLGFNEEEKEKFEKKVADYCYSIQAINKNTTEDGKQKIGVYVVLDKEENINQQGLLDTLDRVSEMHEKTARFLMKTF</sequence>
<gene>
    <name evidence="1" type="ORF">NPIRD3C_1431</name>
</gene>
<dbReference type="STRING" id="1582439.NPIRD3C_1431"/>
<name>A0A0C5BS99_9ARCH</name>
<dbReference type="Pfam" id="PF10061">
    <property type="entry name" value="DUF2299"/>
    <property type="match status" value="1"/>
</dbReference>